<evidence type="ECO:0000256" key="3">
    <source>
        <dbReference type="ARBA" id="ARBA00022692"/>
    </source>
</evidence>
<keyword evidence="5 7" id="KW-0472">Membrane</keyword>
<proteinExistence type="inferred from homology"/>
<feature type="transmembrane region" description="Helical" evidence="7">
    <location>
        <begin position="705"/>
        <end position="728"/>
    </location>
</feature>
<dbReference type="PANTHER" id="PTHR30572:SF4">
    <property type="entry name" value="ABC TRANSPORTER PERMEASE YTRF"/>
    <property type="match status" value="1"/>
</dbReference>
<evidence type="ECO:0000313" key="9">
    <source>
        <dbReference type="EMBL" id="GAA4604986.1"/>
    </source>
</evidence>
<feature type="transmembrane region" description="Helical" evidence="7">
    <location>
        <begin position="489"/>
        <end position="510"/>
    </location>
</feature>
<sequence>MIGLVLNTLRHRKAGFAGAFLALFCAAALVCACGILLETGLRGTIAPERYAGAPVLVTGDQYVHQDKVKKGKVKHKAKALAERAWLPASTVDRVRAVPGVRTVVTEVTFPAEVPGAAPGSSWGHGWESAALTPFTLAAGRAPSAAGEVVVDAATARTAHLRVGSRVPVSSPASTGAYRVVGVTREALPHQTAIFFSTEEARRLAGRPGSVSAIGVFPASGASGASAVAERVASAVQGTSATVHTGGDRGRTEFWDAEKARIKLISMGGALGGTALLVAILVVAGTFALSIQQRQREIALLRAVAATPRQIRQMIGREALIVSVGAGALGAAAGPLLGLWLRDRFRALGALPPTLDLVLSPFPLFAAVLAAVVAAWAAARLSARRSARIRPVEALGEAALSGPRTGPLRILAGLAFLAGGVVLTLVLSSLNTEAASSPVTMLTAIVWTTAVAILAPIVARTAAALWGAPLRLSPIGGHLAAANLRTRSRIVGSVIAPLTLMVGLTGTILFAQTTMGHAATAQADAGTVADNVLGPKVPAAAAAALRRTHGVTTVTEVVHSTVRVGLENYGIQGVTPAGLSRTMNLDVRSGSLNGLDAGTIAVSSTAADRLGVGVGGTVRMTLGDGTPFAPRVVAVYGRGLGFGDLTVAHDLLVAHVDDPRADTVLVAGPARAEALRSAVRSFPGVTVLDQATLSEDKAAAGAEVNYVAMGLIIAFTAIAVVNTLAMATADRARELALLRLVGTTRRQVMRMLRWETLTVVATAVVLGTAVTLVTLAAFGAGMIGSAAPYVPPVTYLAVIGTAAVLALLATVLPARLALAARPADAIGSRQ</sequence>
<feature type="transmembrane region" description="Helical" evidence="7">
    <location>
        <begin position="441"/>
        <end position="468"/>
    </location>
</feature>
<feature type="transmembrane region" description="Helical" evidence="7">
    <location>
        <begin position="755"/>
        <end position="780"/>
    </location>
</feature>
<dbReference type="Proteomes" id="UP001500212">
    <property type="component" value="Unassembled WGS sequence"/>
</dbReference>
<evidence type="ECO:0000256" key="2">
    <source>
        <dbReference type="ARBA" id="ARBA00022475"/>
    </source>
</evidence>
<dbReference type="Pfam" id="PF02687">
    <property type="entry name" value="FtsX"/>
    <property type="match status" value="2"/>
</dbReference>
<feature type="domain" description="Cyclic nucleotide-binding" evidence="8">
    <location>
        <begin position="598"/>
        <end position="674"/>
    </location>
</feature>
<keyword evidence="10" id="KW-1185">Reference proteome</keyword>
<keyword evidence="3 7" id="KW-0812">Transmembrane</keyword>
<keyword evidence="4 7" id="KW-1133">Transmembrane helix</keyword>
<dbReference type="PROSITE" id="PS50042">
    <property type="entry name" value="CNMP_BINDING_3"/>
    <property type="match status" value="1"/>
</dbReference>
<evidence type="ECO:0000259" key="8">
    <source>
        <dbReference type="PROSITE" id="PS50042"/>
    </source>
</evidence>
<feature type="transmembrane region" description="Helical" evidence="7">
    <location>
        <begin position="792"/>
        <end position="811"/>
    </location>
</feature>
<name>A0ABP8TFH6_9ACTN</name>
<evidence type="ECO:0000256" key="5">
    <source>
        <dbReference type="ARBA" id="ARBA00023136"/>
    </source>
</evidence>
<accession>A0ABP8TFH6</accession>
<keyword evidence="2" id="KW-1003">Cell membrane</keyword>
<evidence type="ECO:0000256" key="7">
    <source>
        <dbReference type="SAM" id="Phobius"/>
    </source>
</evidence>
<evidence type="ECO:0000256" key="4">
    <source>
        <dbReference type="ARBA" id="ARBA00022989"/>
    </source>
</evidence>
<organism evidence="9 10">
    <name type="scientific">Actinoallomurus liliacearum</name>
    <dbReference type="NCBI Taxonomy" id="1080073"/>
    <lineage>
        <taxon>Bacteria</taxon>
        <taxon>Bacillati</taxon>
        <taxon>Actinomycetota</taxon>
        <taxon>Actinomycetes</taxon>
        <taxon>Streptosporangiales</taxon>
        <taxon>Thermomonosporaceae</taxon>
        <taxon>Actinoallomurus</taxon>
    </lineage>
</organism>
<dbReference type="PANTHER" id="PTHR30572">
    <property type="entry name" value="MEMBRANE COMPONENT OF TRANSPORTER-RELATED"/>
    <property type="match status" value="1"/>
</dbReference>
<dbReference type="RefSeq" id="WP_345351050.1">
    <property type="nucleotide sequence ID" value="NZ_BAABHJ010000005.1"/>
</dbReference>
<gene>
    <name evidence="9" type="ORF">GCM10023195_17180</name>
</gene>
<dbReference type="InterPro" id="IPR003838">
    <property type="entry name" value="ABC3_permease_C"/>
</dbReference>
<dbReference type="EMBL" id="BAABHJ010000005">
    <property type="protein sequence ID" value="GAA4604986.1"/>
    <property type="molecule type" value="Genomic_DNA"/>
</dbReference>
<evidence type="ECO:0000256" key="1">
    <source>
        <dbReference type="ARBA" id="ARBA00004651"/>
    </source>
</evidence>
<feature type="transmembrane region" description="Helical" evidence="7">
    <location>
        <begin position="263"/>
        <end position="288"/>
    </location>
</feature>
<evidence type="ECO:0000256" key="6">
    <source>
        <dbReference type="ARBA" id="ARBA00038076"/>
    </source>
</evidence>
<comment type="similarity">
    <text evidence="6">Belongs to the ABC-4 integral membrane protein family.</text>
</comment>
<feature type="transmembrane region" description="Helical" evidence="7">
    <location>
        <begin position="318"/>
        <end position="340"/>
    </location>
</feature>
<reference evidence="10" key="1">
    <citation type="journal article" date="2019" name="Int. J. Syst. Evol. Microbiol.">
        <title>The Global Catalogue of Microorganisms (GCM) 10K type strain sequencing project: providing services to taxonomists for standard genome sequencing and annotation.</title>
        <authorList>
            <consortium name="The Broad Institute Genomics Platform"/>
            <consortium name="The Broad Institute Genome Sequencing Center for Infectious Disease"/>
            <person name="Wu L."/>
            <person name="Ma J."/>
        </authorList>
    </citation>
    <scope>NUCLEOTIDE SEQUENCE [LARGE SCALE GENOMIC DNA]</scope>
    <source>
        <strain evidence="10">JCM 17938</strain>
    </source>
</reference>
<evidence type="ECO:0000313" key="10">
    <source>
        <dbReference type="Proteomes" id="UP001500212"/>
    </source>
</evidence>
<dbReference type="InterPro" id="IPR050250">
    <property type="entry name" value="Macrolide_Exporter_MacB"/>
</dbReference>
<feature type="transmembrane region" description="Helical" evidence="7">
    <location>
        <begin position="360"/>
        <end position="378"/>
    </location>
</feature>
<comment type="subcellular location">
    <subcellularLocation>
        <location evidence="1">Cell membrane</location>
        <topology evidence="1">Multi-pass membrane protein</topology>
    </subcellularLocation>
</comment>
<dbReference type="InterPro" id="IPR000595">
    <property type="entry name" value="cNMP-bd_dom"/>
</dbReference>
<comment type="caution">
    <text evidence="9">The sequence shown here is derived from an EMBL/GenBank/DDBJ whole genome shotgun (WGS) entry which is preliminary data.</text>
</comment>
<feature type="transmembrane region" description="Helical" evidence="7">
    <location>
        <begin position="409"/>
        <end position="429"/>
    </location>
</feature>
<protein>
    <submittedName>
        <fullName evidence="9">FtsX-like permease family protein</fullName>
    </submittedName>
</protein>